<evidence type="ECO:0000313" key="1">
    <source>
        <dbReference type="EMBL" id="KAK5628352.1"/>
    </source>
</evidence>
<gene>
    <name evidence="1" type="ORF">RRF57_004067</name>
</gene>
<name>A0AAN7Z3H5_9PEZI</name>
<evidence type="ECO:0000313" key="2">
    <source>
        <dbReference type="Proteomes" id="UP001305414"/>
    </source>
</evidence>
<dbReference type="Proteomes" id="UP001305414">
    <property type="component" value="Unassembled WGS sequence"/>
</dbReference>
<dbReference type="AlphaFoldDB" id="A0AAN7Z3H5"/>
<proteinExistence type="predicted"/>
<dbReference type="EMBL" id="JAWHQM010000008">
    <property type="protein sequence ID" value="KAK5628352.1"/>
    <property type="molecule type" value="Genomic_DNA"/>
</dbReference>
<organism evidence="1 2">
    <name type="scientific">Xylaria bambusicola</name>
    <dbReference type="NCBI Taxonomy" id="326684"/>
    <lineage>
        <taxon>Eukaryota</taxon>
        <taxon>Fungi</taxon>
        <taxon>Dikarya</taxon>
        <taxon>Ascomycota</taxon>
        <taxon>Pezizomycotina</taxon>
        <taxon>Sordariomycetes</taxon>
        <taxon>Xylariomycetidae</taxon>
        <taxon>Xylariales</taxon>
        <taxon>Xylariaceae</taxon>
        <taxon>Xylaria</taxon>
    </lineage>
</organism>
<sequence>MTVALHSGVTEYLDPPIPNLKAANIERDFSKSSPAATATITSLVKTIITSHICAATSIIS</sequence>
<comment type="caution">
    <text evidence="1">The sequence shown here is derived from an EMBL/GenBank/DDBJ whole genome shotgun (WGS) entry which is preliminary data.</text>
</comment>
<accession>A0AAN7Z3H5</accession>
<protein>
    <submittedName>
        <fullName evidence="1">Uncharacterized protein</fullName>
    </submittedName>
</protein>
<keyword evidence="2" id="KW-1185">Reference proteome</keyword>
<reference evidence="1 2" key="1">
    <citation type="submission" date="2023-10" db="EMBL/GenBank/DDBJ databases">
        <title>Draft genome sequence of Xylaria bambusicola isolate GMP-LS, the root and basal stem rot pathogen of sugarcane in Indonesia.</title>
        <authorList>
            <person name="Selvaraj P."/>
            <person name="Muralishankar V."/>
            <person name="Muruganantham S."/>
            <person name="Sp S."/>
            <person name="Haryani S."/>
            <person name="Lau K.J.X."/>
            <person name="Naqvi N.I."/>
        </authorList>
    </citation>
    <scope>NUCLEOTIDE SEQUENCE [LARGE SCALE GENOMIC DNA]</scope>
    <source>
        <strain evidence="1">GMP-LS</strain>
    </source>
</reference>